<dbReference type="Proteomes" id="UP000518316">
    <property type="component" value="Unassembled WGS sequence"/>
</dbReference>
<dbReference type="EMBL" id="JACIVC010000055">
    <property type="protein sequence ID" value="MBB1069615.1"/>
    <property type="molecule type" value="Genomic_DNA"/>
</dbReference>
<reference evidence="1 2" key="1">
    <citation type="submission" date="2020-07" db="EMBL/GenBank/DDBJ databases">
        <title>Description of Limosilactobacillus balticus sp. nov., Limosilactobacillus agrestis sp. nov., Limosilactobacillus albertensis sp. nov., Limosilactobacillus rudii sp. nov., Limosilactobacillus fastidiosus sp. nov., five novel Limosilactobacillus species isolated from the vertebrate gastrointestinal tract, and proposal of 6 subspecies of Limosilactobacillus reuteri adapted to the gastrointestinal tract of specific vertebrate hosts.</title>
        <authorList>
            <person name="Li F."/>
            <person name="Cheng C."/>
            <person name="Zheng J."/>
            <person name="Quevedo R.M."/>
            <person name="Li J."/>
            <person name="Roos S."/>
            <person name="Gaenzle M.G."/>
            <person name="Walter J."/>
        </authorList>
    </citation>
    <scope>NUCLEOTIDE SEQUENCE [LARGE SCALE GENOMIC DNA]</scope>
    <source>
        <strain evidence="1 2">RRLNB_1_1</strain>
    </source>
</reference>
<dbReference type="InterPro" id="IPR010315">
    <property type="entry name" value="DUF915_hydro-like"/>
</dbReference>
<organism evidence="1 2">
    <name type="scientific">Limosilactobacillus albertensis</name>
    <dbReference type="NCBI Taxonomy" id="2759752"/>
    <lineage>
        <taxon>Bacteria</taxon>
        <taxon>Bacillati</taxon>
        <taxon>Bacillota</taxon>
        <taxon>Bacilli</taxon>
        <taxon>Lactobacillales</taxon>
        <taxon>Lactobacillaceae</taxon>
        <taxon>Limosilactobacillus</taxon>
    </lineage>
</organism>
<keyword evidence="2" id="KW-1185">Reference proteome</keyword>
<protein>
    <submittedName>
        <fullName evidence="1">Alpha/beta hydrolase</fullName>
    </submittedName>
</protein>
<dbReference type="Gene3D" id="3.40.50.1820">
    <property type="entry name" value="alpha/beta hydrolase"/>
    <property type="match status" value="1"/>
</dbReference>
<sequence length="290" mass="33709">MKKSLKIVGISLGSLILLAFGIQGFLLQGTPCQRLSPRNYQSKIEYSSIPTILIPGWGGNTTTYNKMIKYYQQKNIAQKVLTIWVAPNGQIWTEGNFNGQKNALIQVLFAWNYNVTYHPQVKQLTLVLKYLQQHYHVQKMNVVAHSYGGTEFIHAYMGSKYLQHHIRLNKLVFLGVPVEESLNDQLRYRYHLISKSTDKNFQELFLQMKEWQLNYPIKIYNLMGSEEEDKKTDGSVPHIQSEMLKSLIKTHSSIEYHQKIYPKTTHFQLHHRTVIIKQIANILWGKGSNE</sequence>
<dbReference type="GO" id="GO:0016787">
    <property type="term" value="F:hydrolase activity"/>
    <property type="evidence" value="ECO:0007669"/>
    <property type="project" value="UniProtKB-KW"/>
</dbReference>
<dbReference type="SUPFAM" id="SSF53474">
    <property type="entry name" value="alpha/beta-Hydrolases"/>
    <property type="match status" value="1"/>
</dbReference>
<dbReference type="RefSeq" id="WP_182598191.1">
    <property type="nucleotide sequence ID" value="NZ_JACIVC010000055.1"/>
</dbReference>
<dbReference type="Pfam" id="PF06028">
    <property type="entry name" value="DUF915"/>
    <property type="match status" value="1"/>
</dbReference>
<keyword evidence="1" id="KW-0378">Hydrolase</keyword>
<gene>
    <name evidence="1" type="ORF">H5S40_05565</name>
</gene>
<name>A0A7W3TRN4_9LACO</name>
<dbReference type="InterPro" id="IPR029058">
    <property type="entry name" value="AB_hydrolase_fold"/>
</dbReference>
<evidence type="ECO:0000313" key="1">
    <source>
        <dbReference type="EMBL" id="MBB1069615.1"/>
    </source>
</evidence>
<proteinExistence type="predicted"/>
<dbReference type="AlphaFoldDB" id="A0A7W3TRN4"/>
<comment type="caution">
    <text evidence="1">The sequence shown here is derived from an EMBL/GenBank/DDBJ whole genome shotgun (WGS) entry which is preliminary data.</text>
</comment>
<accession>A0A7W3TRN4</accession>
<evidence type="ECO:0000313" key="2">
    <source>
        <dbReference type="Proteomes" id="UP000518316"/>
    </source>
</evidence>